<dbReference type="EC" id="3.2.2.29" evidence="15"/>
<keyword evidence="11" id="KW-0411">Iron-sulfur</keyword>
<comment type="catalytic activity">
    <reaction evidence="14">
        <text>Hydrolyzes mismatched double-stranded DNA and polynucleotides, releasing free thymine.</text>
        <dbReference type="EC" id="3.2.2.29"/>
    </reaction>
</comment>
<feature type="domain" description="HhH-GPD" evidence="16">
    <location>
        <begin position="42"/>
        <end position="189"/>
    </location>
</feature>
<comment type="catalytic activity">
    <reaction evidence="1">
        <text>Hydrolyzes free adenine bases from 7,8-dihydro-8-oxoguanine:adenine mismatched double-stranded DNA, leaving an apurinic site.</text>
        <dbReference type="EC" id="3.2.2.31"/>
    </reaction>
</comment>
<dbReference type="InterPro" id="IPR004035">
    <property type="entry name" value="Endouclease-III_FeS-bd_BS"/>
</dbReference>
<dbReference type="InterPro" id="IPR023170">
    <property type="entry name" value="HhH_base_excis_C"/>
</dbReference>
<sequence length="216" mass="24627">MREDGKYAFFKNQIENWWKTNKRIFPWRKRQSAWNLLVTAILLRKTNADKVARHYNQILGKLNSPISTYNLKLSKIEDALKPLGLHKSRARQLKEASKIILEKYGGKIPDKLEELLKIPGVGMYTASVILGMAYGKNIPIVDINVVRVMSRFFGLSKLTLEKASEMLMKMVGKDDATKISLAIIDFSAKICKARKPKCENCPLTSRCKFSSATKNF</sequence>
<evidence type="ECO:0000256" key="3">
    <source>
        <dbReference type="ARBA" id="ARBA00008343"/>
    </source>
</evidence>
<keyword evidence="9" id="KW-0378">Hydrolase</keyword>
<evidence type="ECO:0000256" key="5">
    <source>
        <dbReference type="ARBA" id="ARBA00022023"/>
    </source>
</evidence>
<evidence type="ECO:0000256" key="4">
    <source>
        <dbReference type="ARBA" id="ARBA00012045"/>
    </source>
</evidence>
<keyword evidence="10" id="KW-0408">Iron</keyword>
<name>A0A497F5F0_9CREN</name>
<comment type="cofactor">
    <cofactor evidence="2">
        <name>[4Fe-4S] cluster</name>
        <dbReference type="ChEBI" id="CHEBI:49883"/>
    </cofactor>
</comment>
<dbReference type="GO" id="GO:0032357">
    <property type="term" value="F:oxidized purine DNA binding"/>
    <property type="evidence" value="ECO:0007669"/>
    <property type="project" value="TreeGrafter"/>
</dbReference>
<keyword evidence="8" id="KW-0227">DNA damage</keyword>
<evidence type="ECO:0000256" key="14">
    <source>
        <dbReference type="ARBA" id="ARBA00052915"/>
    </source>
</evidence>
<reference evidence="17 18" key="1">
    <citation type="submission" date="2018-06" db="EMBL/GenBank/DDBJ databases">
        <title>Extensive metabolic versatility and redundancy in microbially diverse, dynamic hydrothermal sediments.</title>
        <authorList>
            <person name="Dombrowski N."/>
            <person name="Teske A."/>
            <person name="Baker B.J."/>
        </authorList>
    </citation>
    <scope>NUCLEOTIDE SEQUENCE [LARGE SCALE GENOMIC DNA]</scope>
    <source>
        <strain evidence="17">B20_G2</strain>
    </source>
</reference>
<dbReference type="Pfam" id="PF00730">
    <property type="entry name" value="HhH-GPD"/>
    <property type="match status" value="1"/>
</dbReference>
<evidence type="ECO:0000259" key="16">
    <source>
        <dbReference type="SMART" id="SM00478"/>
    </source>
</evidence>
<dbReference type="Pfam" id="PF10576">
    <property type="entry name" value="EndIII_4Fe-2S"/>
    <property type="match status" value="1"/>
</dbReference>
<dbReference type="InterPro" id="IPR004036">
    <property type="entry name" value="Endonuclease-III-like_CS2"/>
</dbReference>
<evidence type="ECO:0000256" key="2">
    <source>
        <dbReference type="ARBA" id="ARBA00001966"/>
    </source>
</evidence>
<dbReference type="PIRSF" id="PIRSF001435">
    <property type="entry name" value="Nth"/>
    <property type="match status" value="1"/>
</dbReference>
<dbReference type="GO" id="GO:0046872">
    <property type="term" value="F:metal ion binding"/>
    <property type="evidence" value="ECO:0007669"/>
    <property type="project" value="UniProtKB-KW"/>
</dbReference>
<evidence type="ECO:0000256" key="15">
    <source>
        <dbReference type="ARBA" id="ARBA00066769"/>
    </source>
</evidence>
<dbReference type="SUPFAM" id="SSF48150">
    <property type="entry name" value="DNA-glycosylase"/>
    <property type="match status" value="1"/>
</dbReference>
<keyword evidence="7" id="KW-0479">Metal-binding</keyword>
<evidence type="ECO:0000256" key="11">
    <source>
        <dbReference type="ARBA" id="ARBA00023014"/>
    </source>
</evidence>
<dbReference type="SMART" id="SM00478">
    <property type="entry name" value="ENDO3c"/>
    <property type="match status" value="1"/>
</dbReference>
<dbReference type="AlphaFoldDB" id="A0A497F5F0"/>
<evidence type="ECO:0000256" key="9">
    <source>
        <dbReference type="ARBA" id="ARBA00022801"/>
    </source>
</evidence>
<keyword evidence="12" id="KW-0234">DNA repair</keyword>
<dbReference type="GO" id="GO:0006298">
    <property type="term" value="P:mismatch repair"/>
    <property type="evidence" value="ECO:0007669"/>
    <property type="project" value="TreeGrafter"/>
</dbReference>
<dbReference type="Gene3D" id="1.10.340.30">
    <property type="entry name" value="Hypothetical protein, domain 2"/>
    <property type="match status" value="1"/>
</dbReference>
<dbReference type="GO" id="GO:0034039">
    <property type="term" value="F:8-oxo-7,8-dihydroguanine DNA N-glycosylase activity"/>
    <property type="evidence" value="ECO:0007669"/>
    <property type="project" value="TreeGrafter"/>
</dbReference>
<evidence type="ECO:0000313" key="18">
    <source>
        <dbReference type="Proteomes" id="UP000269499"/>
    </source>
</evidence>
<evidence type="ECO:0000256" key="10">
    <source>
        <dbReference type="ARBA" id="ARBA00023004"/>
    </source>
</evidence>
<dbReference type="Pfam" id="PF00633">
    <property type="entry name" value="HHH"/>
    <property type="match status" value="1"/>
</dbReference>
<dbReference type="CDD" id="cd00056">
    <property type="entry name" value="ENDO3c"/>
    <property type="match status" value="1"/>
</dbReference>
<dbReference type="EC" id="3.2.2.31" evidence="4"/>
<evidence type="ECO:0000256" key="7">
    <source>
        <dbReference type="ARBA" id="ARBA00022723"/>
    </source>
</evidence>
<dbReference type="EMBL" id="QMRA01000016">
    <property type="protein sequence ID" value="RLE54805.1"/>
    <property type="molecule type" value="Genomic_DNA"/>
</dbReference>
<dbReference type="GO" id="GO:0051539">
    <property type="term" value="F:4 iron, 4 sulfur cluster binding"/>
    <property type="evidence" value="ECO:0007669"/>
    <property type="project" value="UniProtKB-KW"/>
</dbReference>
<evidence type="ECO:0000256" key="1">
    <source>
        <dbReference type="ARBA" id="ARBA00000843"/>
    </source>
</evidence>
<evidence type="ECO:0000256" key="8">
    <source>
        <dbReference type="ARBA" id="ARBA00022763"/>
    </source>
</evidence>
<dbReference type="Gene3D" id="1.10.1670.10">
    <property type="entry name" value="Helix-hairpin-Helix base-excision DNA repair enzymes (C-terminal)"/>
    <property type="match status" value="1"/>
</dbReference>
<dbReference type="InterPro" id="IPR003651">
    <property type="entry name" value="Endonuclease3_FeS-loop_motif"/>
</dbReference>
<dbReference type="PROSITE" id="PS00764">
    <property type="entry name" value="ENDONUCLEASE_III_1"/>
    <property type="match status" value="1"/>
</dbReference>
<dbReference type="InterPro" id="IPR011257">
    <property type="entry name" value="DNA_glycosylase"/>
</dbReference>
<proteinExistence type="inferred from homology"/>
<dbReference type="GO" id="GO:0006284">
    <property type="term" value="P:base-excision repair"/>
    <property type="evidence" value="ECO:0007669"/>
    <property type="project" value="InterPro"/>
</dbReference>
<comment type="caution">
    <text evidence="17">The sequence shown here is derived from an EMBL/GenBank/DDBJ whole genome shotgun (WGS) entry which is preliminary data.</text>
</comment>
<dbReference type="GO" id="GO:0035485">
    <property type="term" value="F:adenine/guanine mispair binding"/>
    <property type="evidence" value="ECO:0007669"/>
    <property type="project" value="TreeGrafter"/>
</dbReference>
<dbReference type="Proteomes" id="UP000269499">
    <property type="component" value="Unassembled WGS sequence"/>
</dbReference>
<organism evidence="17 18">
    <name type="scientific">Thermoproteota archaeon</name>
    <dbReference type="NCBI Taxonomy" id="2056631"/>
    <lineage>
        <taxon>Archaea</taxon>
        <taxon>Thermoproteota</taxon>
    </lineage>
</organism>
<gene>
    <name evidence="17" type="ORF">DRJ26_01490</name>
</gene>
<dbReference type="InterPro" id="IPR044298">
    <property type="entry name" value="MIG/MutY"/>
</dbReference>
<dbReference type="GO" id="GO:0000701">
    <property type="term" value="F:purine-specific mismatch base pair DNA N-glycosylase activity"/>
    <property type="evidence" value="ECO:0007669"/>
    <property type="project" value="UniProtKB-EC"/>
</dbReference>
<keyword evidence="13" id="KW-0326">Glycosidase</keyword>
<dbReference type="GO" id="GO:0141016">
    <property type="term" value="F:G/T mismatch-specific thymine-DNA glycosylase activity"/>
    <property type="evidence" value="ECO:0007669"/>
    <property type="project" value="UniProtKB-EC"/>
</dbReference>
<comment type="similarity">
    <text evidence="3">Belongs to the Nth/MutY family.</text>
</comment>
<evidence type="ECO:0000256" key="6">
    <source>
        <dbReference type="ARBA" id="ARBA00022485"/>
    </source>
</evidence>
<dbReference type="PROSITE" id="PS01155">
    <property type="entry name" value="ENDONUCLEASE_III_2"/>
    <property type="match status" value="1"/>
</dbReference>
<evidence type="ECO:0000256" key="13">
    <source>
        <dbReference type="ARBA" id="ARBA00023295"/>
    </source>
</evidence>
<dbReference type="PANTHER" id="PTHR42944">
    <property type="entry name" value="ADENINE DNA GLYCOSYLASE"/>
    <property type="match status" value="1"/>
</dbReference>
<dbReference type="InterPro" id="IPR000445">
    <property type="entry name" value="HhH_motif"/>
</dbReference>
<dbReference type="FunFam" id="1.10.340.30:FF:000001">
    <property type="entry name" value="Endonuclease III"/>
    <property type="match status" value="1"/>
</dbReference>
<dbReference type="PANTHER" id="PTHR42944:SF1">
    <property type="entry name" value="ADENINE DNA GLYCOSYLASE"/>
    <property type="match status" value="1"/>
</dbReference>
<evidence type="ECO:0000256" key="12">
    <source>
        <dbReference type="ARBA" id="ARBA00023204"/>
    </source>
</evidence>
<keyword evidence="6" id="KW-0004">4Fe-4S</keyword>
<protein>
    <recommendedName>
        <fullName evidence="5">Adenine DNA glycosylase</fullName>
        <ecNumber evidence="15">3.2.2.29</ecNumber>
        <ecNumber evidence="4">3.2.2.31</ecNumber>
    </recommendedName>
</protein>
<dbReference type="SMART" id="SM00525">
    <property type="entry name" value="FES"/>
    <property type="match status" value="1"/>
</dbReference>
<accession>A0A497F5F0</accession>
<evidence type="ECO:0000313" key="17">
    <source>
        <dbReference type="EMBL" id="RLE54805.1"/>
    </source>
</evidence>
<dbReference type="InterPro" id="IPR003265">
    <property type="entry name" value="HhH-GPD_domain"/>
</dbReference>